<gene>
    <name evidence="1" type="ORF">HPB47_024119</name>
</gene>
<dbReference type="Proteomes" id="UP000805193">
    <property type="component" value="Unassembled WGS sequence"/>
</dbReference>
<sequence>MTNALPFLVLAVMASSCTAIHLDPADGGYMQVRVGIDSSVNVNIDILNNLRVLFSKASQFLFEATRGTFYFKEVVISVPKNWPRTVQRELVWGSKFRDAQFQIIPGLRELNTLAWAGSANPPVRIPPVFVARLNGTTTTIYGNPEYHLVHHWAIHRYKVYSENAEDPKKNLYCSAKPNGAEMKAVRCSDLISYNVTNGTGGVCPDMNSCSTSAYSCDVTYYQGPDRAAESVMFLPYLEGVKLFCDQDTHNPMGNNKHNRVHGGRSTWEVIKEHEDYLKLHKLTMNRTIHTTFREQQEIEDSGSRMVFVLDVSHSMRKFGRMDYLKSAVQNIIRYSIYDGEIVGLISFHAACKVEHPLASLNNNTRDALAAVVRRLIYGAGTSIGCGLQLAIKELEVNSTSSVGSTIILVTDGEENRDPSIDDVLPNLMSKSIKVHTYALGPEASRKLEKIAEHTEGTAYYFGDFQNNTIAALGSAFLVSVTSHLDPINHPIISGRPQSPPGQHPHRSPGLECLHVGTVSNVTVTVQSTQRDPKDPPIRAQSFVKEDKSKNQVTIYSRVSKGDRGVLRAVVIATVTLPGLNGTTFIHLKDNGLGRYSVRTDVTTKEDTLLTPPRSAVQPGRLHAGRLKLGEEPGQAAQGISAEQPEGAEINMVTYAGAVNILRHITQKDLVPADVRDLRVDSVAVDGKNITATLSWTCMGAHLDSGRANHTDLRASSDPRVLLRKFESSTEIPTENLLKGTLVPLDPL</sequence>
<keyword evidence="2" id="KW-1185">Reference proteome</keyword>
<evidence type="ECO:0000313" key="2">
    <source>
        <dbReference type="Proteomes" id="UP000805193"/>
    </source>
</evidence>
<comment type="caution">
    <text evidence="1">The sequence shown here is derived from an EMBL/GenBank/DDBJ whole genome shotgun (WGS) entry which is preliminary data.</text>
</comment>
<accession>A0AC60Q843</accession>
<evidence type="ECO:0000313" key="1">
    <source>
        <dbReference type="EMBL" id="KAG0428930.1"/>
    </source>
</evidence>
<protein>
    <submittedName>
        <fullName evidence="1">Uncharacterized protein</fullName>
    </submittedName>
</protein>
<reference evidence="1 2" key="1">
    <citation type="journal article" date="2020" name="Cell">
        <title>Large-Scale Comparative Analyses of Tick Genomes Elucidate Their Genetic Diversity and Vector Capacities.</title>
        <authorList>
            <consortium name="Tick Genome and Microbiome Consortium (TIGMIC)"/>
            <person name="Jia N."/>
            <person name="Wang J."/>
            <person name="Shi W."/>
            <person name="Du L."/>
            <person name="Sun Y."/>
            <person name="Zhan W."/>
            <person name="Jiang J.F."/>
            <person name="Wang Q."/>
            <person name="Zhang B."/>
            <person name="Ji P."/>
            <person name="Bell-Sakyi L."/>
            <person name="Cui X.M."/>
            <person name="Yuan T.T."/>
            <person name="Jiang B.G."/>
            <person name="Yang W.F."/>
            <person name="Lam T.T."/>
            <person name="Chang Q.C."/>
            <person name="Ding S.J."/>
            <person name="Wang X.J."/>
            <person name="Zhu J.G."/>
            <person name="Ruan X.D."/>
            <person name="Zhao L."/>
            <person name="Wei J.T."/>
            <person name="Ye R.Z."/>
            <person name="Que T.C."/>
            <person name="Du C.H."/>
            <person name="Zhou Y.H."/>
            <person name="Cheng J.X."/>
            <person name="Dai P.F."/>
            <person name="Guo W.B."/>
            <person name="Han X.H."/>
            <person name="Huang E.J."/>
            <person name="Li L.F."/>
            <person name="Wei W."/>
            <person name="Gao Y.C."/>
            <person name="Liu J.Z."/>
            <person name="Shao H.Z."/>
            <person name="Wang X."/>
            <person name="Wang C.C."/>
            <person name="Yang T.C."/>
            <person name="Huo Q.B."/>
            <person name="Li W."/>
            <person name="Chen H.Y."/>
            <person name="Chen S.E."/>
            <person name="Zhou L.G."/>
            <person name="Ni X.B."/>
            <person name="Tian J.H."/>
            <person name="Sheng Y."/>
            <person name="Liu T."/>
            <person name="Pan Y.S."/>
            <person name="Xia L.Y."/>
            <person name="Li J."/>
            <person name="Zhao F."/>
            <person name="Cao W.C."/>
        </authorList>
    </citation>
    <scope>NUCLEOTIDE SEQUENCE [LARGE SCALE GENOMIC DNA]</scope>
    <source>
        <strain evidence="1">Iper-2018</strain>
    </source>
</reference>
<proteinExistence type="predicted"/>
<feature type="non-terminal residue" evidence="1">
    <location>
        <position position="747"/>
    </location>
</feature>
<organism evidence="1 2">
    <name type="scientific">Ixodes persulcatus</name>
    <name type="common">Taiga tick</name>
    <dbReference type="NCBI Taxonomy" id="34615"/>
    <lineage>
        <taxon>Eukaryota</taxon>
        <taxon>Metazoa</taxon>
        <taxon>Ecdysozoa</taxon>
        <taxon>Arthropoda</taxon>
        <taxon>Chelicerata</taxon>
        <taxon>Arachnida</taxon>
        <taxon>Acari</taxon>
        <taxon>Parasitiformes</taxon>
        <taxon>Ixodida</taxon>
        <taxon>Ixodoidea</taxon>
        <taxon>Ixodidae</taxon>
        <taxon>Ixodinae</taxon>
        <taxon>Ixodes</taxon>
    </lineage>
</organism>
<dbReference type="EMBL" id="JABSTQ010009463">
    <property type="protein sequence ID" value="KAG0428930.1"/>
    <property type="molecule type" value="Genomic_DNA"/>
</dbReference>
<name>A0AC60Q843_IXOPE</name>